<protein>
    <recommendedName>
        <fullName evidence="11">Peptidase S1 domain-containing protein</fullName>
    </recommendedName>
</protein>
<dbReference type="AlphaFoldDB" id="A0A8J6KA47"/>
<dbReference type="InterPro" id="IPR033116">
    <property type="entry name" value="TRYPSIN_SER"/>
</dbReference>
<evidence type="ECO:0000256" key="2">
    <source>
        <dbReference type="ARBA" id="ARBA00022525"/>
    </source>
</evidence>
<evidence type="ECO:0000256" key="5">
    <source>
        <dbReference type="ARBA" id="ARBA00022801"/>
    </source>
</evidence>
<accession>A0A8J6KA47</accession>
<gene>
    <name evidence="12" type="ORF">GDO78_006642</name>
</gene>
<dbReference type="InterPro" id="IPR001254">
    <property type="entry name" value="Trypsin_dom"/>
</dbReference>
<comment type="caution">
    <text evidence="12">The sequence shown here is derived from an EMBL/GenBank/DDBJ whole genome shotgun (WGS) entry which is preliminary data.</text>
</comment>
<dbReference type="PANTHER" id="PTHR24271:SF54">
    <property type="entry name" value="COMPLEMENT FACTOR D"/>
    <property type="match status" value="1"/>
</dbReference>
<evidence type="ECO:0000256" key="7">
    <source>
        <dbReference type="ARBA" id="ARBA00023145"/>
    </source>
</evidence>
<dbReference type="OrthoDB" id="60866at2759"/>
<keyword evidence="13" id="KW-1185">Reference proteome</keyword>
<keyword evidence="7" id="KW-0865">Zymogen</keyword>
<evidence type="ECO:0000256" key="1">
    <source>
        <dbReference type="ARBA" id="ARBA00004613"/>
    </source>
</evidence>
<evidence type="ECO:0000256" key="4">
    <source>
        <dbReference type="ARBA" id="ARBA00022729"/>
    </source>
</evidence>
<dbReference type="PROSITE" id="PS00134">
    <property type="entry name" value="TRYPSIN_HIS"/>
    <property type="match status" value="1"/>
</dbReference>
<dbReference type="PRINTS" id="PR00722">
    <property type="entry name" value="CHYMOTRYPSIN"/>
</dbReference>
<dbReference type="SUPFAM" id="SSF50494">
    <property type="entry name" value="Trypsin-like serine proteases"/>
    <property type="match status" value="1"/>
</dbReference>
<feature type="domain" description="Peptidase S1" evidence="11">
    <location>
        <begin position="27"/>
        <end position="252"/>
    </location>
</feature>
<keyword evidence="5 9" id="KW-0378">Hydrolase</keyword>
<evidence type="ECO:0000256" key="9">
    <source>
        <dbReference type="RuleBase" id="RU363034"/>
    </source>
</evidence>
<evidence type="ECO:0000256" key="10">
    <source>
        <dbReference type="SAM" id="SignalP"/>
    </source>
</evidence>
<dbReference type="PANTHER" id="PTHR24271">
    <property type="entry name" value="KALLIKREIN-RELATED"/>
    <property type="match status" value="1"/>
</dbReference>
<dbReference type="InterPro" id="IPR009003">
    <property type="entry name" value="Peptidase_S1_PA"/>
</dbReference>
<evidence type="ECO:0000313" key="12">
    <source>
        <dbReference type="EMBL" id="KAG9486363.1"/>
    </source>
</evidence>
<dbReference type="PROSITE" id="PS50240">
    <property type="entry name" value="TRYPSIN_DOM"/>
    <property type="match status" value="1"/>
</dbReference>
<dbReference type="Proteomes" id="UP000770717">
    <property type="component" value="Unassembled WGS sequence"/>
</dbReference>
<evidence type="ECO:0000313" key="13">
    <source>
        <dbReference type="Proteomes" id="UP000770717"/>
    </source>
</evidence>
<dbReference type="SMART" id="SM00020">
    <property type="entry name" value="Tryp_SPc"/>
    <property type="match status" value="1"/>
</dbReference>
<keyword evidence="8" id="KW-1015">Disulfide bond</keyword>
<keyword evidence="6 9" id="KW-0720">Serine protease</keyword>
<dbReference type="PROSITE" id="PS00135">
    <property type="entry name" value="TRYPSIN_SER"/>
    <property type="match status" value="1"/>
</dbReference>
<evidence type="ECO:0000256" key="8">
    <source>
        <dbReference type="ARBA" id="ARBA00023157"/>
    </source>
</evidence>
<evidence type="ECO:0000256" key="3">
    <source>
        <dbReference type="ARBA" id="ARBA00022670"/>
    </source>
</evidence>
<name>A0A8J6KA47_ELECQ</name>
<dbReference type="InterPro" id="IPR043504">
    <property type="entry name" value="Peptidase_S1_PA_chymotrypsin"/>
</dbReference>
<keyword evidence="2" id="KW-0964">Secreted</keyword>
<feature type="chain" id="PRO_5035297611" description="Peptidase S1 domain-containing protein" evidence="10">
    <location>
        <begin position="22"/>
        <end position="266"/>
    </location>
</feature>
<proteinExistence type="predicted"/>
<comment type="subcellular location">
    <subcellularLocation>
        <location evidence="1">Secreted</location>
    </subcellularLocation>
</comment>
<dbReference type="InterPro" id="IPR001314">
    <property type="entry name" value="Peptidase_S1A"/>
</dbReference>
<dbReference type="InterPro" id="IPR018114">
    <property type="entry name" value="TRYPSIN_HIS"/>
</dbReference>
<evidence type="ECO:0000256" key="6">
    <source>
        <dbReference type="ARBA" id="ARBA00022825"/>
    </source>
</evidence>
<evidence type="ECO:0000259" key="11">
    <source>
        <dbReference type="PROSITE" id="PS50240"/>
    </source>
</evidence>
<dbReference type="EMBL" id="WNTK01000003">
    <property type="protein sequence ID" value="KAG9486363.1"/>
    <property type="molecule type" value="Genomic_DNA"/>
</dbReference>
<dbReference type="Pfam" id="PF00089">
    <property type="entry name" value="Trypsin"/>
    <property type="match status" value="1"/>
</dbReference>
<dbReference type="GO" id="GO:0006508">
    <property type="term" value="P:proteolysis"/>
    <property type="evidence" value="ECO:0007669"/>
    <property type="project" value="UniProtKB-KW"/>
</dbReference>
<sequence>MTEPKLLCALLALLSVLPSECFPRGRILGGSQSKLYSRPYMVSLQANGSHICGGVLIAQDWVLSAAHCIPDSANKTLQAVLGANALSDPKRLVYTIDMQIVHPQYNRTTRQHDLLLLKLPEKIPLSELVRPLPYQKEDVVIKEKTLCLVAGWGKIKRTGKKPDSLNEVWVPVISSQTCNRRDYYHGEITDNMMCAGDNRRDSCEGDSGGPLVCDGVVEAIVSTGSNVCGNLRRPGVYTRIYPYVDWIDQTMRDVAAPSTPAPTVKV</sequence>
<organism evidence="12 13">
    <name type="scientific">Eleutherodactylus coqui</name>
    <name type="common">Puerto Rican coqui</name>
    <dbReference type="NCBI Taxonomy" id="57060"/>
    <lineage>
        <taxon>Eukaryota</taxon>
        <taxon>Metazoa</taxon>
        <taxon>Chordata</taxon>
        <taxon>Craniata</taxon>
        <taxon>Vertebrata</taxon>
        <taxon>Euteleostomi</taxon>
        <taxon>Amphibia</taxon>
        <taxon>Batrachia</taxon>
        <taxon>Anura</taxon>
        <taxon>Neobatrachia</taxon>
        <taxon>Hyloidea</taxon>
        <taxon>Eleutherodactylidae</taxon>
        <taxon>Eleutherodactylinae</taxon>
        <taxon>Eleutherodactylus</taxon>
        <taxon>Eleutherodactylus</taxon>
    </lineage>
</organism>
<dbReference type="GO" id="GO:0005576">
    <property type="term" value="C:extracellular region"/>
    <property type="evidence" value="ECO:0007669"/>
    <property type="project" value="UniProtKB-SubCell"/>
</dbReference>
<keyword evidence="4 10" id="KW-0732">Signal</keyword>
<dbReference type="Gene3D" id="2.40.10.10">
    <property type="entry name" value="Trypsin-like serine proteases"/>
    <property type="match status" value="2"/>
</dbReference>
<dbReference type="CDD" id="cd00190">
    <property type="entry name" value="Tryp_SPc"/>
    <property type="match status" value="1"/>
</dbReference>
<reference evidence="12" key="1">
    <citation type="thesis" date="2020" institute="ProQuest LLC" country="789 East Eisenhower Parkway, Ann Arbor, MI, USA">
        <title>Comparative Genomics and Chromosome Evolution.</title>
        <authorList>
            <person name="Mudd A.B."/>
        </authorList>
    </citation>
    <scope>NUCLEOTIDE SEQUENCE</scope>
    <source>
        <strain evidence="12">HN-11 Male</strain>
        <tissue evidence="12">Kidney and liver</tissue>
    </source>
</reference>
<dbReference type="GO" id="GO:0004252">
    <property type="term" value="F:serine-type endopeptidase activity"/>
    <property type="evidence" value="ECO:0007669"/>
    <property type="project" value="InterPro"/>
</dbReference>
<dbReference type="FunFam" id="2.40.10.10:FF:000120">
    <property type="entry name" value="Putative serine protease"/>
    <property type="match status" value="1"/>
</dbReference>
<feature type="signal peptide" evidence="10">
    <location>
        <begin position="1"/>
        <end position="21"/>
    </location>
</feature>
<keyword evidence="3 9" id="KW-0645">Protease</keyword>